<dbReference type="PANTHER" id="PTHR42833">
    <property type="entry name" value="URIDYLATE KINASE"/>
    <property type="match status" value="1"/>
</dbReference>
<dbReference type="PANTHER" id="PTHR42833:SF4">
    <property type="entry name" value="URIDYLATE KINASE PUMPKIN, CHLOROPLASTIC"/>
    <property type="match status" value="1"/>
</dbReference>
<keyword evidence="7 12" id="KW-0418">Kinase</keyword>
<protein>
    <recommendedName>
        <fullName evidence="3">UMP kinase</fullName>
        <ecNumber evidence="3">2.7.4.22</ecNumber>
    </recommendedName>
    <alternativeName>
        <fullName evidence="10">Uridine monophosphate kinase</fullName>
    </alternativeName>
</protein>
<feature type="domain" description="Aspartate/glutamate/uridylate kinase" evidence="11">
    <location>
        <begin position="4"/>
        <end position="206"/>
    </location>
</feature>
<dbReference type="Pfam" id="PF00696">
    <property type="entry name" value="AA_kinase"/>
    <property type="match status" value="1"/>
</dbReference>
<evidence type="ECO:0000256" key="6">
    <source>
        <dbReference type="ARBA" id="ARBA00022741"/>
    </source>
</evidence>
<evidence type="ECO:0000256" key="8">
    <source>
        <dbReference type="ARBA" id="ARBA00022840"/>
    </source>
</evidence>
<dbReference type="NCBIfam" id="TIGR02076">
    <property type="entry name" value="pyrH_arch"/>
    <property type="match status" value="1"/>
</dbReference>
<dbReference type="SUPFAM" id="SSF53633">
    <property type="entry name" value="Carbamate kinase-like"/>
    <property type="match status" value="1"/>
</dbReference>
<dbReference type="GO" id="GO:0005524">
    <property type="term" value="F:ATP binding"/>
    <property type="evidence" value="ECO:0007669"/>
    <property type="project" value="UniProtKB-KW"/>
</dbReference>
<gene>
    <name evidence="12" type="ORF">CVU82_00605</name>
</gene>
<evidence type="ECO:0000256" key="3">
    <source>
        <dbReference type="ARBA" id="ARBA00012899"/>
    </source>
</evidence>
<dbReference type="Proteomes" id="UP000233517">
    <property type="component" value="Unassembled WGS sequence"/>
</dbReference>
<evidence type="ECO:0000256" key="9">
    <source>
        <dbReference type="ARBA" id="ARBA00022975"/>
    </source>
</evidence>
<dbReference type="EC" id="2.7.4.22" evidence="3"/>
<sequence length="229" mass="25512">MTNFFVLSLGGSLVSLADGLNIDFLKKFKKLIEKRVEMGDKFIIVVGGGFLARDSIKEASRLSSNISSDEKDWIGISATHLNANIVKAIFGNLSHFKLVDNPYVKVKTKKPLIFSGGYLPGNSSDFVSVLLAKTYGAKEIINMSNIDYVYDKDPKKYPEAKKIENISWREFLSIVGDKWAPGLNSPFDPIASKLCKAEKKKVVVLNGSNIVNLNNYFLNKKFKGTEIYD</sequence>
<comment type="similarity">
    <text evidence="2">Belongs to the UMP kinase family.</text>
</comment>
<evidence type="ECO:0000259" key="11">
    <source>
        <dbReference type="Pfam" id="PF00696"/>
    </source>
</evidence>
<dbReference type="InterPro" id="IPR011818">
    <property type="entry name" value="Uridylate_kinase_arch/spir"/>
</dbReference>
<keyword evidence="6" id="KW-0547">Nucleotide-binding</keyword>
<evidence type="ECO:0000256" key="1">
    <source>
        <dbReference type="ARBA" id="ARBA00004791"/>
    </source>
</evidence>
<dbReference type="AlphaFoldDB" id="A0A2N2EAJ3"/>
<comment type="caution">
    <text evidence="12">The sequence shown here is derived from an EMBL/GenBank/DDBJ whole genome shotgun (WGS) entry which is preliminary data.</text>
</comment>
<name>A0A2N2EAJ3_9BACT</name>
<dbReference type="InterPro" id="IPR036393">
    <property type="entry name" value="AceGlu_kinase-like_sf"/>
</dbReference>
<dbReference type="Gene3D" id="3.40.1160.10">
    <property type="entry name" value="Acetylglutamate kinase-like"/>
    <property type="match status" value="1"/>
</dbReference>
<evidence type="ECO:0000256" key="2">
    <source>
        <dbReference type="ARBA" id="ARBA00007614"/>
    </source>
</evidence>
<dbReference type="InterPro" id="IPR001048">
    <property type="entry name" value="Asp/Glu/Uridylate_kinase"/>
</dbReference>
<evidence type="ECO:0000256" key="7">
    <source>
        <dbReference type="ARBA" id="ARBA00022777"/>
    </source>
</evidence>
<evidence type="ECO:0000313" key="12">
    <source>
        <dbReference type="EMBL" id="PKM91696.1"/>
    </source>
</evidence>
<keyword evidence="9" id="KW-0665">Pyrimidine biosynthesis</keyword>
<dbReference type="GO" id="GO:0006225">
    <property type="term" value="P:UDP biosynthetic process"/>
    <property type="evidence" value="ECO:0007669"/>
    <property type="project" value="TreeGrafter"/>
</dbReference>
<dbReference type="GO" id="GO:0033862">
    <property type="term" value="F:UMP kinase activity"/>
    <property type="evidence" value="ECO:0007669"/>
    <property type="project" value="UniProtKB-EC"/>
</dbReference>
<keyword evidence="5" id="KW-0808">Transferase</keyword>
<dbReference type="EMBL" id="PHAI01000001">
    <property type="protein sequence ID" value="PKM91696.1"/>
    <property type="molecule type" value="Genomic_DNA"/>
</dbReference>
<accession>A0A2N2EAJ3</accession>
<organism evidence="12 13">
    <name type="scientific">Candidatus Falkowbacteria bacterium HGW-Falkowbacteria-1</name>
    <dbReference type="NCBI Taxonomy" id="2013768"/>
    <lineage>
        <taxon>Bacteria</taxon>
        <taxon>Candidatus Falkowiibacteriota</taxon>
    </lineage>
</organism>
<keyword evidence="4" id="KW-0963">Cytoplasm</keyword>
<evidence type="ECO:0000256" key="4">
    <source>
        <dbReference type="ARBA" id="ARBA00022490"/>
    </source>
</evidence>
<evidence type="ECO:0000256" key="10">
    <source>
        <dbReference type="ARBA" id="ARBA00032092"/>
    </source>
</evidence>
<comment type="pathway">
    <text evidence="1">Pyrimidine metabolism; CTP biosynthesis via de novo pathway; UDP from UMP (UMPK route): step 1/1.</text>
</comment>
<proteinExistence type="inferred from homology"/>
<keyword evidence="8" id="KW-0067">ATP-binding</keyword>
<evidence type="ECO:0000256" key="5">
    <source>
        <dbReference type="ARBA" id="ARBA00022679"/>
    </source>
</evidence>
<evidence type="ECO:0000313" key="13">
    <source>
        <dbReference type="Proteomes" id="UP000233517"/>
    </source>
</evidence>
<reference evidence="12 13" key="1">
    <citation type="journal article" date="2017" name="ISME J.">
        <title>Potential for microbial H2 and metal transformations associated with novel bacteria and archaea in deep terrestrial subsurface sediments.</title>
        <authorList>
            <person name="Hernsdorf A.W."/>
            <person name="Amano Y."/>
            <person name="Miyakawa K."/>
            <person name="Ise K."/>
            <person name="Suzuki Y."/>
            <person name="Anantharaman K."/>
            <person name="Probst A."/>
            <person name="Burstein D."/>
            <person name="Thomas B.C."/>
            <person name="Banfield J.F."/>
        </authorList>
    </citation>
    <scope>NUCLEOTIDE SEQUENCE [LARGE SCALE GENOMIC DNA]</scope>
    <source>
        <strain evidence="12">HGW-Falkowbacteria-1</strain>
    </source>
</reference>